<keyword evidence="2" id="KW-1185">Reference proteome</keyword>
<sequence length="119" mass="13323">MSLTGTFTPDDRRLKSPQAIFNELHRTPRNIRAAYASVMASVNVVSTDATGGFQCFMKKAIVDYLSQAHVRDAIHIPNYVPAYQRCRRQLDMEELARAGRKSAPAERHAQCSGTADLRE</sequence>
<protein>
    <submittedName>
        <fullName evidence="3">Uncharacterized protein</fullName>
    </submittedName>
</protein>
<dbReference type="GO" id="GO:0006508">
    <property type="term" value="P:proteolysis"/>
    <property type="evidence" value="ECO:0007669"/>
    <property type="project" value="InterPro"/>
</dbReference>
<feature type="compositionally biased region" description="Basic and acidic residues" evidence="1">
    <location>
        <begin position="95"/>
        <end position="109"/>
    </location>
</feature>
<reference evidence="3" key="1">
    <citation type="submission" date="2022-11" db="UniProtKB">
        <authorList>
            <consortium name="WormBaseParasite"/>
        </authorList>
    </citation>
    <scope>IDENTIFICATION</scope>
</reference>
<name>A0A914RWU9_PAREQ</name>
<evidence type="ECO:0000313" key="3">
    <source>
        <dbReference type="WBParaSite" id="PEQ_0001097001-mRNA-1"/>
    </source>
</evidence>
<dbReference type="Proteomes" id="UP000887564">
    <property type="component" value="Unplaced"/>
</dbReference>
<dbReference type="Gene3D" id="3.40.50.12670">
    <property type="match status" value="1"/>
</dbReference>
<dbReference type="WBParaSite" id="PEQ_0001097001-mRNA-1">
    <property type="protein sequence ID" value="PEQ_0001097001-mRNA-1"/>
    <property type="gene ID" value="PEQ_0001097001"/>
</dbReference>
<dbReference type="GO" id="GO:0004185">
    <property type="term" value="F:serine-type carboxypeptidase activity"/>
    <property type="evidence" value="ECO:0007669"/>
    <property type="project" value="InterPro"/>
</dbReference>
<accession>A0A914RWU9</accession>
<evidence type="ECO:0000313" key="2">
    <source>
        <dbReference type="Proteomes" id="UP000887564"/>
    </source>
</evidence>
<feature type="region of interest" description="Disordered" evidence="1">
    <location>
        <begin position="95"/>
        <end position="119"/>
    </location>
</feature>
<dbReference type="AlphaFoldDB" id="A0A914RWU9"/>
<evidence type="ECO:0000256" key="1">
    <source>
        <dbReference type="SAM" id="MobiDB-lite"/>
    </source>
</evidence>
<proteinExistence type="predicted"/>
<dbReference type="InterPro" id="IPR001563">
    <property type="entry name" value="Peptidase_S10"/>
</dbReference>
<dbReference type="Pfam" id="PF00450">
    <property type="entry name" value="Peptidase_S10"/>
    <property type="match status" value="1"/>
</dbReference>
<organism evidence="2 3">
    <name type="scientific">Parascaris equorum</name>
    <name type="common">Equine roundworm</name>
    <dbReference type="NCBI Taxonomy" id="6256"/>
    <lineage>
        <taxon>Eukaryota</taxon>
        <taxon>Metazoa</taxon>
        <taxon>Ecdysozoa</taxon>
        <taxon>Nematoda</taxon>
        <taxon>Chromadorea</taxon>
        <taxon>Rhabditida</taxon>
        <taxon>Spirurina</taxon>
        <taxon>Ascaridomorpha</taxon>
        <taxon>Ascaridoidea</taxon>
        <taxon>Ascarididae</taxon>
        <taxon>Parascaris</taxon>
    </lineage>
</organism>